<comment type="caution">
    <text evidence="1">The sequence shown here is derived from an EMBL/GenBank/DDBJ whole genome shotgun (WGS) entry which is preliminary data.</text>
</comment>
<accession>A0AA42XDF4</accession>
<gene>
    <name evidence="1" type="ORF">N5J46_07445</name>
</gene>
<protein>
    <submittedName>
        <fullName evidence="1">Uncharacterized protein</fullName>
    </submittedName>
</protein>
<name>A0AA42XDF4_ACIJO</name>
<sequence length="170" mass="19435">MKAIEKALLIKELHQLIDGLEHQPLSFFEIARSKKRIREIFALCDEPIFQKQLEAYKALTQPQAAAERWIQQSPYQHTYIGLFQYESALTDALKQQAGFAWGVLYKSGLGWQIAFQSTPATLSSSPWHIKFEHAYQWLLSHAQSAQHPENFPFLTTSETSEEVAEVAEVA</sequence>
<dbReference type="EMBL" id="JAOCLH010000011">
    <property type="protein sequence ID" value="MDH2172262.1"/>
    <property type="molecule type" value="Genomic_DNA"/>
</dbReference>
<dbReference type="Proteomes" id="UP001162261">
    <property type="component" value="Unassembled WGS sequence"/>
</dbReference>
<dbReference type="AlphaFoldDB" id="A0AA42XDF4"/>
<evidence type="ECO:0000313" key="1">
    <source>
        <dbReference type="EMBL" id="MDH2172262.1"/>
    </source>
</evidence>
<organism evidence="1 2">
    <name type="scientific">Acinetobacter johnsonii</name>
    <dbReference type="NCBI Taxonomy" id="40214"/>
    <lineage>
        <taxon>Bacteria</taxon>
        <taxon>Pseudomonadati</taxon>
        <taxon>Pseudomonadota</taxon>
        <taxon>Gammaproteobacteria</taxon>
        <taxon>Moraxellales</taxon>
        <taxon>Moraxellaceae</taxon>
        <taxon>Acinetobacter</taxon>
    </lineage>
</organism>
<proteinExistence type="predicted"/>
<reference evidence="1" key="1">
    <citation type="submission" date="2022-09" db="EMBL/GenBank/DDBJ databases">
        <title>Intensive care unit water sources are persistently colonized with multi-drug resistant bacteria and are the site of extensive horizontal gene transfer of antibiotic resistance genes.</title>
        <authorList>
            <person name="Diorio-Toth L."/>
        </authorList>
    </citation>
    <scope>NUCLEOTIDE SEQUENCE</scope>
    <source>
        <strain evidence="1">GD03649</strain>
    </source>
</reference>
<feature type="non-terminal residue" evidence="1">
    <location>
        <position position="170"/>
    </location>
</feature>
<evidence type="ECO:0000313" key="2">
    <source>
        <dbReference type="Proteomes" id="UP001162261"/>
    </source>
</evidence>